<evidence type="ECO:0000313" key="1">
    <source>
        <dbReference type="EMBL" id="QHT24565.1"/>
    </source>
</evidence>
<organism evidence="1">
    <name type="scientific">viral metagenome</name>
    <dbReference type="NCBI Taxonomy" id="1070528"/>
    <lineage>
        <taxon>unclassified sequences</taxon>
        <taxon>metagenomes</taxon>
        <taxon>organismal metagenomes</taxon>
    </lineage>
</organism>
<dbReference type="AlphaFoldDB" id="A0A6C0EB10"/>
<sequence length="154" mass="18100">MEQSTLKNNALCYEYTFSATYKDYPNHTIVRHVIREYDHSLCAFVTKITTKTYHYGECINSHSTYQYSHLIYQDYSSSWYPNHTQLQTKTAPALKYHESWHHSQHNAPHAKPSYTYTPSITIFLKNSKMAIALGLVPLKKSRTKRSQKPPRIHF</sequence>
<name>A0A6C0EB10_9ZZZZ</name>
<proteinExistence type="predicted"/>
<reference evidence="1" key="1">
    <citation type="journal article" date="2020" name="Nature">
        <title>Giant virus diversity and host interactions through global metagenomics.</title>
        <authorList>
            <person name="Schulz F."/>
            <person name="Roux S."/>
            <person name="Paez-Espino D."/>
            <person name="Jungbluth S."/>
            <person name="Walsh D.A."/>
            <person name="Denef V.J."/>
            <person name="McMahon K.D."/>
            <person name="Konstantinidis K.T."/>
            <person name="Eloe-Fadrosh E.A."/>
            <person name="Kyrpides N.C."/>
            <person name="Woyke T."/>
        </authorList>
    </citation>
    <scope>NUCLEOTIDE SEQUENCE</scope>
    <source>
        <strain evidence="1">GVMAG-M-3300023179-150</strain>
    </source>
</reference>
<accession>A0A6C0EB10</accession>
<dbReference type="EMBL" id="MN739746">
    <property type="protein sequence ID" value="QHT24565.1"/>
    <property type="molecule type" value="Genomic_DNA"/>
</dbReference>
<protein>
    <submittedName>
        <fullName evidence="1">Uncharacterized protein</fullName>
    </submittedName>
</protein>